<organism evidence="2 3">
    <name type="scientific">Leucobacter luti</name>
    <dbReference type="NCBI Taxonomy" id="340320"/>
    <lineage>
        <taxon>Bacteria</taxon>
        <taxon>Bacillati</taxon>
        <taxon>Actinomycetota</taxon>
        <taxon>Actinomycetes</taxon>
        <taxon>Micrococcales</taxon>
        <taxon>Microbacteriaceae</taxon>
        <taxon>Leucobacter</taxon>
    </lineage>
</organism>
<dbReference type="InterPro" id="IPR051200">
    <property type="entry name" value="Host-pathogen_enzymatic-act"/>
</dbReference>
<dbReference type="PANTHER" id="PTHR47197">
    <property type="entry name" value="PROTEIN NIRF"/>
    <property type="match status" value="1"/>
</dbReference>
<dbReference type="Proteomes" id="UP000291832">
    <property type="component" value="Unassembled WGS sequence"/>
</dbReference>
<comment type="caution">
    <text evidence="2">The sequence shown here is derived from an EMBL/GenBank/DDBJ whole genome shotgun (WGS) entry which is preliminary data.</text>
</comment>
<dbReference type="EMBL" id="SHKI01000005">
    <property type="protein sequence ID" value="RZT64506.1"/>
    <property type="molecule type" value="Genomic_DNA"/>
</dbReference>
<gene>
    <name evidence="2" type="ORF">EV139_1924</name>
</gene>
<dbReference type="SUPFAM" id="SSF50969">
    <property type="entry name" value="YVTN repeat-like/Quinoprotein amine dehydrogenase"/>
    <property type="match status" value="1"/>
</dbReference>
<proteinExistence type="predicted"/>
<reference evidence="2 3" key="1">
    <citation type="journal article" date="2015" name="Stand. Genomic Sci.">
        <title>Genomic Encyclopedia of Bacterial and Archaeal Type Strains, Phase III: the genomes of soil and plant-associated and newly described type strains.</title>
        <authorList>
            <person name="Whitman W.B."/>
            <person name="Woyke T."/>
            <person name="Klenk H.P."/>
            <person name="Zhou Y."/>
            <person name="Lilburn T.G."/>
            <person name="Beck B.J."/>
            <person name="De Vos P."/>
            <person name="Vandamme P."/>
            <person name="Eisen J.A."/>
            <person name="Garrity G."/>
            <person name="Hugenholtz P."/>
            <person name="Kyrpides N.C."/>
        </authorList>
    </citation>
    <scope>NUCLEOTIDE SEQUENCE [LARGE SCALE GENOMIC DNA]</scope>
    <source>
        <strain evidence="2 3">RF6</strain>
    </source>
</reference>
<keyword evidence="3" id="KW-1185">Reference proteome</keyword>
<name>A0A4Q7TU69_9MICO</name>
<dbReference type="InterPro" id="IPR011044">
    <property type="entry name" value="Quino_amine_DH_bsu"/>
</dbReference>
<dbReference type="RefSeq" id="WP_237464377.1">
    <property type="nucleotide sequence ID" value="NZ_QYAG01000001.1"/>
</dbReference>
<dbReference type="InterPro" id="IPR015943">
    <property type="entry name" value="WD40/YVTN_repeat-like_dom_sf"/>
</dbReference>
<evidence type="ECO:0000313" key="3">
    <source>
        <dbReference type="Proteomes" id="UP000291832"/>
    </source>
</evidence>
<accession>A0A4Q7TU69</accession>
<feature type="region of interest" description="Disordered" evidence="1">
    <location>
        <begin position="44"/>
        <end position="69"/>
    </location>
</feature>
<protein>
    <submittedName>
        <fullName evidence="2">YVTN family beta-propeller protein</fullName>
    </submittedName>
</protein>
<dbReference type="PANTHER" id="PTHR47197:SF3">
    <property type="entry name" value="DIHYDRO-HEME D1 DEHYDROGENASE"/>
    <property type="match status" value="1"/>
</dbReference>
<dbReference type="AlphaFoldDB" id="A0A4Q7TU69"/>
<feature type="compositionally biased region" description="Low complexity" evidence="1">
    <location>
        <begin position="44"/>
        <end position="63"/>
    </location>
</feature>
<sequence length="403" mass="40791">MARSTVHTGAATALVRPRRRPRAAVLLALLGVLTLGLAGCAPEPTAAEPTATPSQSAPATAAPPAEPEPEPQLLLASLAHTDSLAVIDPAQPDGEAVRQIRVGAAPWGVGTHTDPDGKTTAYAATAEGLAVVDPAAGELSALLPYAHPAQRIESGEYRPGGLGLAVAPDGSRVYVAVTPGDGSFVLEVFDTASQTVVGSVPVGARPFDVLVAPDGSWAATVDHDSFTVTVVDAATLQPTTHQVAPFGTEGGLASWEKPHYGAVTSDGAILLPYQGQTVVRLDPRTGEQTTIASAANSHAHGTALAGDRLLTVGTGAFGSADGTPNLSILNVETGAEEVVPLALPHETVAPWRDAAGAEYAAVAGGNTRNEGWDGVTLVALDGLATRELPVSGYPQAIVSYPAA</sequence>
<dbReference type="Gene3D" id="2.130.10.10">
    <property type="entry name" value="YVTN repeat-like/Quinoprotein amine dehydrogenase"/>
    <property type="match status" value="1"/>
</dbReference>
<evidence type="ECO:0000313" key="2">
    <source>
        <dbReference type="EMBL" id="RZT64506.1"/>
    </source>
</evidence>
<evidence type="ECO:0000256" key="1">
    <source>
        <dbReference type="SAM" id="MobiDB-lite"/>
    </source>
</evidence>